<dbReference type="PANTHER" id="PTHR33164">
    <property type="entry name" value="TRANSCRIPTIONAL REGULATOR, MARR FAMILY"/>
    <property type="match status" value="1"/>
</dbReference>
<proteinExistence type="predicted"/>
<evidence type="ECO:0000259" key="1">
    <source>
        <dbReference type="PROSITE" id="PS50995"/>
    </source>
</evidence>
<feature type="domain" description="HTH marR-type" evidence="1">
    <location>
        <begin position="16"/>
        <end position="144"/>
    </location>
</feature>
<evidence type="ECO:0000313" key="2">
    <source>
        <dbReference type="EMBL" id="NVK76969.1"/>
    </source>
</evidence>
<comment type="caution">
    <text evidence="2">The sequence shown here is derived from an EMBL/GenBank/DDBJ whole genome shotgun (WGS) entry which is preliminary data.</text>
</comment>
<reference evidence="2 3" key="1">
    <citation type="submission" date="2020-04" db="EMBL/GenBank/DDBJ databases">
        <title>Draft Genome Sequence of Streptomyces morookaense DSM 40503, an 8-azaguanine-producing strain.</title>
        <authorList>
            <person name="Qi J."/>
            <person name="Gao J.-M."/>
        </authorList>
    </citation>
    <scope>NUCLEOTIDE SEQUENCE [LARGE SCALE GENOMIC DNA]</scope>
    <source>
        <strain evidence="2 3">DSM 40503</strain>
    </source>
</reference>
<keyword evidence="3" id="KW-1185">Reference proteome</keyword>
<name>A0A7Y7B0X2_STRMO</name>
<dbReference type="RefSeq" id="WP_171078763.1">
    <property type="nucleotide sequence ID" value="NZ_BNBU01000003.1"/>
</dbReference>
<dbReference type="InterPro" id="IPR036390">
    <property type="entry name" value="WH_DNA-bd_sf"/>
</dbReference>
<dbReference type="PROSITE" id="PS50995">
    <property type="entry name" value="HTH_MARR_2"/>
    <property type="match status" value="1"/>
</dbReference>
<organism evidence="2 3">
    <name type="scientific">Streptomyces morookaense</name>
    <name type="common">Streptoverticillium morookaense</name>
    <dbReference type="NCBI Taxonomy" id="1970"/>
    <lineage>
        <taxon>Bacteria</taxon>
        <taxon>Bacillati</taxon>
        <taxon>Actinomycetota</taxon>
        <taxon>Actinomycetes</taxon>
        <taxon>Kitasatosporales</taxon>
        <taxon>Streptomycetaceae</taxon>
        <taxon>Streptomyces</taxon>
    </lineage>
</organism>
<dbReference type="Gene3D" id="1.10.10.10">
    <property type="entry name" value="Winged helix-like DNA-binding domain superfamily/Winged helix DNA-binding domain"/>
    <property type="match status" value="1"/>
</dbReference>
<sequence length="145" mass="16127">MTTQQLPPAGTLPREDNLLLSTLLNFAQSHHERLADQAADLGLTVPQAKVLYFVESAPTVRKLAVKLRCDASYVTGLVDRLEEQKLMKRQVDPADRRVKMLTLTAAGRRLRGKVIRIMDDAPGLELLTEKEKLLLGELLKKASAN</sequence>
<dbReference type="Proteomes" id="UP000587462">
    <property type="component" value="Unassembled WGS sequence"/>
</dbReference>
<dbReference type="PANTHER" id="PTHR33164:SF57">
    <property type="entry name" value="MARR-FAMILY TRANSCRIPTIONAL REGULATOR"/>
    <property type="match status" value="1"/>
</dbReference>
<dbReference type="EMBL" id="JABBXF010000008">
    <property type="protein sequence ID" value="NVK76969.1"/>
    <property type="molecule type" value="Genomic_DNA"/>
</dbReference>
<accession>A0A7Y7B0X2</accession>
<dbReference type="SUPFAM" id="SSF46785">
    <property type="entry name" value="Winged helix' DNA-binding domain"/>
    <property type="match status" value="1"/>
</dbReference>
<dbReference type="SMART" id="SM00347">
    <property type="entry name" value="HTH_MARR"/>
    <property type="match status" value="1"/>
</dbReference>
<dbReference type="InterPro" id="IPR000835">
    <property type="entry name" value="HTH_MarR-typ"/>
</dbReference>
<protein>
    <submittedName>
        <fullName evidence="2">MarR family transcriptional regulator</fullName>
    </submittedName>
</protein>
<evidence type="ECO:0000313" key="3">
    <source>
        <dbReference type="Proteomes" id="UP000587462"/>
    </source>
</evidence>
<dbReference type="InterPro" id="IPR036388">
    <property type="entry name" value="WH-like_DNA-bd_sf"/>
</dbReference>
<dbReference type="InterPro" id="IPR039422">
    <property type="entry name" value="MarR/SlyA-like"/>
</dbReference>
<dbReference type="AlphaFoldDB" id="A0A7Y7B0X2"/>
<dbReference type="GO" id="GO:0006950">
    <property type="term" value="P:response to stress"/>
    <property type="evidence" value="ECO:0007669"/>
    <property type="project" value="TreeGrafter"/>
</dbReference>
<dbReference type="Pfam" id="PF01047">
    <property type="entry name" value="MarR"/>
    <property type="match status" value="1"/>
</dbReference>
<dbReference type="GO" id="GO:0003700">
    <property type="term" value="F:DNA-binding transcription factor activity"/>
    <property type="evidence" value="ECO:0007669"/>
    <property type="project" value="InterPro"/>
</dbReference>
<gene>
    <name evidence="2" type="ORF">HG542_04780</name>
</gene>